<name>A0A1E4TAB2_9ASCO</name>
<evidence type="ECO:0000313" key="1">
    <source>
        <dbReference type="EMBL" id="ODV88692.1"/>
    </source>
</evidence>
<proteinExistence type="predicted"/>
<evidence type="ECO:0000313" key="2">
    <source>
        <dbReference type="Proteomes" id="UP000095023"/>
    </source>
</evidence>
<sequence>MIGRIAAFAFKDYRALATRNRHHKWMHLSLRHLLCDLDHLSALLAGHTEISTERSKLSVWVVPSWPPNSISYNSNTANTFQIRFAATPEKSFAHFYYCLLPHYGSNTPASSKN</sequence>
<protein>
    <submittedName>
        <fullName evidence="1">Uncharacterized protein</fullName>
    </submittedName>
</protein>
<gene>
    <name evidence="1" type="ORF">CANCADRAFT_45192</name>
</gene>
<reference evidence="2" key="1">
    <citation type="submission" date="2016-02" db="EMBL/GenBank/DDBJ databases">
        <title>Comparative genomics of biotechnologically important yeasts.</title>
        <authorList>
            <consortium name="DOE Joint Genome Institute"/>
            <person name="Riley R."/>
            <person name="Haridas S."/>
            <person name="Wolfe K.H."/>
            <person name="Lopes M.R."/>
            <person name="Hittinger C.T."/>
            <person name="Goker M."/>
            <person name="Salamov A."/>
            <person name="Wisecaver J."/>
            <person name="Long T.M."/>
            <person name="Aerts A.L."/>
            <person name="Barry K."/>
            <person name="Choi C."/>
            <person name="Clum A."/>
            <person name="Coughlan A.Y."/>
            <person name="Deshpande S."/>
            <person name="Douglass A.P."/>
            <person name="Hanson S.J."/>
            <person name="Klenk H.-P."/>
            <person name="Labutti K."/>
            <person name="Lapidus A."/>
            <person name="Lindquist E."/>
            <person name="Lipzen A."/>
            <person name="Meier-Kolthoff J.P."/>
            <person name="Ohm R.A."/>
            <person name="Otillar R.P."/>
            <person name="Pangilinan J."/>
            <person name="Peng Y."/>
            <person name="Rokas A."/>
            <person name="Rosa C.A."/>
            <person name="Scheuner C."/>
            <person name="Sibirny A.A."/>
            <person name="Slot J.C."/>
            <person name="Stielow J.B."/>
            <person name="Sun H."/>
            <person name="Kurtzman C.P."/>
            <person name="Blackwell M."/>
            <person name="Jeffries T.W."/>
            <person name="Grigoriev I.V."/>
        </authorList>
    </citation>
    <scope>NUCLEOTIDE SEQUENCE [LARGE SCALE GENOMIC DNA]</scope>
    <source>
        <strain evidence="2">NRRL Y-17796</strain>
    </source>
</reference>
<accession>A0A1E4TAB2</accession>
<organism evidence="1 2">
    <name type="scientific">Tortispora caseinolytica NRRL Y-17796</name>
    <dbReference type="NCBI Taxonomy" id="767744"/>
    <lineage>
        <taxon>Eukaryota</taxon>
        <taxon>Fungi</taxon>
        <taxon>Dikarya</taxon>
        <taxon>Ascomycota</taxon>
        <taxon>Saccharomycotina</taxon>
        <taxon>Trigonopsidomycetes</taxon>
        <taxon>Trigonopsidales</taxon>
        <taxon>Trigonopsidaceae</taxon>
        <taxon>Tortispora</taxon>
    </lineage>
</organism>
<keyword evidence="2" id="KW-1185">Reference proteome</keyword>
<dbReference type="EMBL" id="KV453843">
    <property type="protein sequence ID" value="ODV88692.1"/>
    <property type="molecule type" value="Genomic_DNA"/>
</dbReference>
<dbReference type="AlphaFoldDB" id="A0A1E4TAB2"/>
<dbReference type="Proteomes" id="UP000095023">
    <property type="component" value="Unassembled WGS sequence"/>
</dbReference>